<organism evidence="10 11">
    <name type="scientific">Parachlamydia acanthamoebae</name>
    <dbReference type="NCBI Taxonomy" id="83552"/>
    <lineage>
        <taxon>Bacteria</taxon>
        <taxon>Pseudomonadati</taxon>
        <taxon>Chlamydiota</taxon>
        <taxon>Chlamydiia</taxon>
        <taxon>Parachlamydiales</taxon>
        <taxon>Parachlamydiaceae</taxon>
        <taxon>Parachlamydia</taxon>
    </lineage>
</organism>
<comment type="caution">
    <text evidence="10">The sequence shown here is derived from an EMBL/GenBank/DDBJ whole genome shotgun (WGS) entry which is preliminary data.</text>
</comment>
<feature type="transmembrane region" description="Helical" evidence="9">
    <location>
        <begin position="157"/>
        <end position="175"/>
    </location>
</feature>
<comment type="similarity">
    <text evidence="2">Belongs to the amino acid-polyamine-organocation (APC) superfamily. Basic amino acid/polyamine antiporter (APA) (TC 2.A.3.2) family.</text>
</comment>
<dbReference type="PANTHER" id="PTHR42770">
    <property type="entry name" value="AMINO ACID TRANSPORTER-RELATED"/>
    <property type="match status" value="1"/>
</dbReference>
<dbReference type="GO" id="GO:0022857">
    <property type="term" value="F:transmembrane transporter activity"/>
    <property type="evidence" value="ECO:0007669"/>
    <property type="project" value="InterPro"/>
</dbReference>
<feature type="transmembrane region" description="Helical" evidence="9">
    <location>
        <begin position="402"/>
        <end position="421"/>
    </location>
</feature>
<feature type="transmembrane region" description="Helical" evidence="9">
    <location>
        <begin position="378"/>
        <end position="396"/>
    </location>
</feature>
<evidence type="ECO:0000256" key="8">
    <source>
        <dbReference type="ARBA" id="ARBA00045636"/>
    </source>
</evidence>
<reference evidence="10 11" key="1">
    <citation type="journal article" date="2014" name="Mol. Biol. Evol.">
        <title>Massive expansion of Ubiquitination-related gene families within the Chlamydiae.</title>
        <authorList>
            <person name="Domman D."/>
            <person name="Collingro A."/>
            <person name="Lagkouvardos I."/>
            <person name="Gehre L."/>
            <person name="Weinmaier T."/>
            <person name="Rattei T."/>
            <person name="Subtil A."/>
            <person name="Horn M."/>
        </authorList>
    </citation>
    <scope>NUCLEOTIDE SEQUENCE [LARGE SCALE GENOMIC DNA]</scope>
    <source>
        <strain evidence="10 11">OEW1</strain>
    </source>
</reference>
<feature type="transmembrane region" description="Helical" evidence="9">
    <location>
        <begin position="12"/>
        <end position="32"/>
    </location>
</feature>
<feature type="transmembrane region" description="Helical" evidence="9">
    <location>
        <begin position="345"/>
        <end position="366"/>
    </location>
</feature>
<name>A0A0C1C9X9_9BACT</name>
<evidence type="ECO:0000313" key="10">
    <source>
        <dbReference type="EMBL" id="KIA77830.1"/>
    </source>
</evidence>
<feature type="transmembrane region" description="Helical" evidence="9">
    <location>
        <begin position="44"/>
        <end position="62"/>
    </location>
</feature>
<evidence type="ECO:0000313" key="11">
    <source>
        <dbReference type="Proteomes" id="UP000031307"/>
    </source>
</evidence>
<evidence type="ECO:0000256" key="5">
    <source>
        <dbReference type="ARBA" id="ARBA00022692"/>
    </source>
</evidence>
<evidence type="ECO:0000256" key="9">
    <source>
        <dbReference type="SAM" id="Phobius"/>
    </source>
</evidence>
<feature type="transmembrane region" description="Helical" evidence="9">
    <location>
        <begin position="195"/>
        <end position="213"/>
    </location>
</feature>
<feature type="transmembrane region" description="Helical" evidence="9">
    <location>
        <begin position="127"/>
        <end position="145"/>
    </location>
</feature>
<gene>
    <name evidence="10" type="ORF">DB43_FO00020</name>
</gene>
<dbReference type="Proteomes" id="UP000031307">
    <property type="component" value="Unassembled WGS sequence"/>
</dbReference>
<dbReference type="Pfam" id="PF13520">
    <property type="entry name" value="AA_permease_2"/>
    <property type="match status" value="1"/>
</dbReference>
<evidence type="ECO:0000256" key="7">
    <source>
        <dbReference type="ARBA" id="ARBA00023136"/>
    </source>
</evidence>
<evidence type="ECO:0000256" key="6">
    <source>
        <dbReference type="ARBA" id="ARBA00022989"/>
    </source>
</evidence>
<sequence>MMGLSNSKRLGLLSIILLGINSMIGTSIFILPGKVMALVETWGPFLYLLATLFITSIALCFAKCASLFNKNGAAYLYAREAFGDFVGFEVGMMKWVISIIAWATLAVGFATGLSTLIPILAEEPFRSFLIVGQITFFTTLNLLGIHSFKFLNDMITITKLIPLLFIALIGLFFLKSEHFVLTPIHEIEQTNFKEALLMVFYAFTGFETLAVAAQEMKNPQKNIPIALVIVIGFCSLLYFLIQIVAIGVLGPQLAESVTPISDIAHALGGQWGKNVVNIGMLISIGGINLVASFMSPRVAVALAEDQLIPSFIGTKNRYESPYVAALLTALFACAIALSGNFYQLAILNVVARFTQYIPTCLALLVLRRREEWKPLINGPFYVIIPVAALILSFWLLLQVSWIQLSAGLGALLMGVPLYHFFKWKEASETLPQTD</sequence>
<dbReference type="PATRIC" id="fig|83552.4.peg.996"/>
<feature type="transmembrane region" description="Helical" evidence="9">
    <location>
        <begin position="321"/>
        <end position="339"/>
    </location>
</feature>
<dbReference type="InterPro" id="IPR002293">
    <property type="entry name" value="AA/rel_permease1"/>
</dbReference>
<keyword evidence="4" id="KW-1003">Cell membrane</keyword>
<keyword evidence="6 9" id="KW-1133">Transmembrane helix</keyword>
<accession>A0A0C1C9X9</accession>
<dbReference type="PIRSF" id="PIRSF006060">
    <property type="entry name" value="AA_transporter"/>
    <property type="match status" value="1"/>
</dbReference>
<keyword evidence="5 9" id="KW-0812">Transmembrane</keyword>
<evidence type="ECO:0000256" key="3">
    <source>
        <dbReference type="ARBA" id="ARBA00021069"/>
    </source>
</evidence>
<dbReference type="AlphaFoldDB" id="A0A0C1C9X9"/>
<evidence type="ECO:0000256" key="1">
    <source>
        <dbReference type="ARBA" id="ARBA00004651"/>
    </source>
</evidence>
<evidence type="ECO:0000256" key="2">
    <source>
        <dbReference type="ARBA" id="ARBA00008220"/>
    </source>
</evidence>
<feature type="transmembrane region" description="Helical" evidence="9">
    <location>
        <begin position="95"/>
        <end position="121"/>
    </location>
</feature>
<protein>
    <recommendedName>
        <fullName evidence="3">Arginine/agmatine antiporter</fullName>
    </recommendedName>
</protein>
<dbReference type="GO" id="GO:0005886">
    <property type="term" value="C:plasma membrane"/>
    <property type="evidence" value="ECO:0007669"/>
    <property type="project" value="UniProtKB-SubCell"/>
</dbReference>
<comment type="subcellular location">
    <subcellularLocation>
        <location evidence="1">Cell membrane</location>
        <topology evidence="1">Multi-pass membrane protein</topology>
    </subcellularLocation>
</comment>
<proteinExistence type="inferred from homology"/>
<feature type="transmembrane region" description="Helical" evidence="9">
    <location>
        <begin position="278"/>
        <end position="300"/>
    </location>
</feature>
<evidence type="ECO:0000256" key="4">
    <source>
        <dbReference type="ARBA" id="ARBA00022475"/>
    </source>
</evidence>
<dbReference type="InterPro" id="IPR050367">
    <property type="entry name" value="APC_superfamily"/>
</dbReference>
<dbReference type="EMBL" id="JSAM01000059">
    <property type="protein sequence ID" value="KIA77830.1"/>
    <property type="molecule type" value="Genomic_DNA"/>
</dbReference>
<dbReference type="PANTHER" id="PTHR42770:SF18">
    <property type="entry name" value="ARGININE_AGMATINE ANTIPORTER"/>
    <property type="match status" value="1"/>
</dbReference>
<feature type="transmembrane region" description="Helical" evidence="9">
    <location>
        <begin position="225"/>
        <end position="249"/>
    </location>
</feature>
<comment type="function">
    <text evidence="8">Major component of the acid-resistance (AR) system allowing enteric pathogens to survive the acidic environment in the stomach. Exchanges extracellular arginine for its intracellular decarboxylation product agmatine (Agm) thereby expelling intracellular protons. Probably undergoes several conformational states in order to translocate the substrate across the membrane; keeps the substrate accessible to only 1 side of the membrane at a time by opening and closing 3 membrane-internal gates.</text>
</comment>
<dbReference type="Gene3D" id="1.20.1740.10">
    <property type="entry name" value="Amino acid/polyamine transporter I"/>
    <property type="match status" value="1"/>
</dbReference>
<keyword evidence="7 9" id="KW-0472">Membrane</keyword>